<comment type="caution">
    <text evidence="7">The sequence shown here is derived from an EMBL/GenBank/DDBJ whole genome shotgun (WGS) entry which is preliminary data.</text>
</comment>
<evidence type="ECO:0000256" key="5">
    <source>
        <dbReference type="PIRSR" id="PIRSR000077-4"/>
    </source>
</evidence>
<dbReference type="InterPro" id="IPR036249">
    <property type="entry name" value="Thioredoxin-like_sf"/>
</dbReference>
<dbReference type="STRING" id="139825.A0A401G562"/>
<dbReference type="PANTHER" id="PTHR46115">
    <property type="entry name" value="THIOREDOXIN-LIKE PROTEIN 1"/>
    <property type="match status" value="1"/>
</dbReference>
<dbReference type="GeneID" id="38774222"/>
<feature type="site" description="Contributes to redox potential value" evidence="4">
    <location>
        <position position="32"/>
    </location>
</feature>
<feature type="site" description="Contributes to redox potential value" evidence="4">
    <location>
        <position position="33"/>
    </location>
</feature>
<dbReference type="Proteomes" id="UP000287166">
    <property type="component" value="Unassembled WGS sequence"/>
</dbReference>
<dbReference type="RefSeq" id="XP_027608218.1">
    <property type="nucleotide sequence ID" value="XM_027752417.1"/>
</dbReference>
<dbReference type="Gene3D" id="3.40.30.10">
    <property type="entry name" value="Glutaredoxin"/>
    <property type="match status" value="1"/>
</dbReference>
<evidence type="ECO:0000313" key="8">
    <source>
        <dbReference type="Proteomes" id="UP000287166"/>
    </source>
</evidence>
<dbReference type="CDD" id="cd02947">
    <property type="entry name" value="TRX_family"/>
    <property type="match status" value="1"/>
</dbReference>
<feature type="disulfide bond" description="Redox-active" evidence="5">
    <location>
        <begin position="31"/>
        <end position="34"/>
    </location>
</feature>
<proteinExistence type="inferred from homology"/>
<comment type="similarity">
    <text evidence="3">Belongs to the thioredoxin family.</text>
</comment>
<evidence type="ECO:0000259" key="6">
    <source>
        <dbReference type="PROSITE" id="PS51352"/>
    </source>
</evidence>
<dbReference type="OrthoDB" id="2121326at2759"/>
<keyword evidence="5" id="KW-0676">Redox-active center</keyword>
<dbReference type="NCBIfam" id="TIGR01068">
    <property type="entry name" value="thioredoxin"/>
    <property type="match status" value="1"/>
</dbReference>
<evidence type="ECO:0000256" key="3">
    <source>
        <dbReference type="PIRNR" id="PIRNR000077"/>
    </source>
</evidence>
<evidence type="ECO:0000256" key="2">
    <source>
        <dbReference type="ARBA" id="ARBA00023157"/>
    </source>
</evidence>
<dbReference type="InParanoid" id="A0A401G562"/>
<keyword evidence="2 5" id="KW-1015">Disulfide bond</keyword>
<dbReference type="PROSITE" id="PS51352">
    <property type="entry name" value="THIOREDOXIN_2"/>
    <property type="match status" value="1"/>
</dbReference>
<dbReference type="PROSITE" id="PS00194">
    <property type="entry name" value="THIOREDOXIN_1"/>
    <property type="match status" value="1"/>
</dbReference>
<dbReference type="FunFam" id="3.40.30.10:FF:000245">
    <property type="entry name" value="Thioredoxin"/>
    <property type="match status" value="1"/>
</dbReference>
<accession>A0A401G562</accession>
<dbReference type="GO" id="GO:0015035">
    <property type="term" value="F:protein-disulfide reductase activity"/>
    <property type="evidence" value="ECO:0007669"/>
    <property type="project" value="InterPro"/>
</dbReference>
<feature type="active site" description="Nucleophile" evidence="4">
    <location>
        <position position="31"/>
    </location>
</feature>
<dbReference type="InterPro" id="IPR017937">
    <property type="entry name" value="Thioredoxin_CS"/>
</dbReference>
<keyword evidence="8" id="KW-1185">Reference proteome</keyword>
<evidence type="ECO:0000313" key="7">
    <source>
        <dbReference type="EMBL" id="GBE77305.1"/>
    </source>
</evidence>
<dbReference type="InterPro" id="IPR013766">
    <property type="entry name" value="Thioredoxin_domain"/>
</dbReference>
<dbReference type="AlphaFoldDB" id="A0A401G562"/>
<dbReference type="FunCoup" id="A0A401G562">
    <property type="interactions" value="230"/>
</dbReference>
<organism evidence="7 8">
    <name type="scientific">Sparassis crispa</name>
    <dbReference type="NCBI Taxonomy" id="139825"/>
    <lineage>
        <taxon>Eukaryota</taxon>
        <taxon>Fungi</taxon>
        <taxon>Dikarya</taxon>
        <taxon>Basidiomycota</taxon>
        <taxon>Agaricomycotina</taxon>
        <taxon>Agaricomycetes</taxon>
        <taxon>Polyporales</taxon>
        <taxon>Sparassidaceae</taxon>
        <taxon>Sparassis</taxon>
    </lineage>
</organism>
<dbReference type="SUPFAM" id="SSF52833">
    <property type="entry name" value="Thioredoxin-like"/>
    <property type="match status" value="1"/>
</dbReference>
<name>A0A401G562_9APHY</name>
<feature type="domain" description="Thioredoxin" evidence="6">
    <location>
        <begin position="1"/>
        <end position="105"/>
    </location>
</feature>
<dbReference type="Pfam" id="PF00085">
    <property type="entry name" value="Thioredoxin"/>
    <property type="match status" value="1"/>
</dbReference>
<evidence type="ECO:0000256" key="1">
    <source>
        <dbReference type="ARBA" id="ARBA00020570"/>
    </source>
</evidence>
<sequence length="108" mass="11923">MTVTVISSLEQFHEVINGDKPVIIDFWATWCGPCKVISPIFEKLAEQFPDAGYYKVDVDEQNEIAQEVSVRAMPTFMAFKNGQKVKEVVGANPSGLQTLISSVTTPSQ</sequence>
<dbReference type="PRINTS" id="PR00421">
    <property type="entry name" value="THIOREDOXIN"/>
</dbReference>
<feature type="site" description="Deprotonates C-terminal active site Cys" evidence="4">
    <location>
        <position position="25"/>
    </location>
</feature>
<protein>
    <recommendedName>
        <fullName evidence="1 3">Thioredoxin</fullName>
    </recommendedName>
</protein>
<dbReference type="InterPro" id="IPR005746">
    <property type="entry name" value="Thioredoxin"/>
</dbReference>
<gene>
    <name evidence="7" type="ORF">SCP_0101780</name>
</gene>
<evidence type="ECO:0000256" key="4">
    <source>
        <dbReference type="PIRSR" id="PIRSR000077-1"/>
    </source>
</evidence>
<dbReference type="PIRSF" id="PIRSF000077">
    <property type="entry name" value="Thioredoxin"/>
    <property type="match status" value="1"/>
</dbReference>
<reference evidence="7 8" key="1">
    <citation type="journal article" date="2018" name="Sci. Rep.">
        <title>Genome sequence of the cauliflower mushroom Sparassis crispa (Hanabiratake) and its association with beneficial usage.</title>
        <authorList>
            <person name="Kiyama R."/>
            <person name="Furutani Y."/>
            <person name="Kawaguchi K."/>
            <person name="Nakanishi T."/>
        </authorList>
    </citation>
    <scope>NUCLEOTIDE SEQUENCE [LARGE SCALE GENOMIC DNA]</scope>
</reference>
<feature type="active site" description="Nucleophile" evidence="4">
    <location>
        <position position="34"/>
    </location>
</feature>
<dbReference type="EMBL" id="BFAD01000001">
    <property type="protein sequence ID" value="GBE77305.1"/>
    <property type="molecule type" value="Genomic_DNA"/>
</dbReference>